<dbReference type="Pfam" id="PF07995">
    <property type="entry name" value="GSDH"/>
    <property type="match status" value="1"/>
</dbReference>
<feature type="chain" id="PRO_5045421633" evidence="3">
    <location>
        <begin position="32"/>
        <end position="823"/>
    </location>
</feature>
<dbReference type="PANTHER" id="PTHR19328">
    <property type="entry name" value="HEDGEHOG-INTERACTING PROTEIN"/>
    <property type="match status" value="1"/>
</dbReference>
<dbReference type="SUPFAM" id="SSF49299">
    <property type="entry name" value="PKD domain"/>
    <property type="match status" value="1"/>
</dbReference>
<keyword evidence="1 3" id="KW-0732">Signal</keyword>
<comment type="caution">
    <text evidence="6">The sequence shown here is derived from an EMBL/GenBank/DDBJ whole genome shotgun (WGS) entry which is preliminary data.</text>
</comment>
<dbReference type="InterPro" id="IPR008979">
    <property type="entry name" value="Galactose-bd-like_sf"/>
</dbReference>
<dbReference type="Pfam" id="PF03422">
    <property type="entry name" value="CBM_6"/>
    <property type="match status" value="1"/>
</dbReference>
<dbReference type="SUPFAM" id="SSF50952">
    <property type="entry name" value="Soluble quinoprotein glucose dehydrogenase"/>
    <property type="match status" value="1"/>
</dbReference>
<evidence type="ECO:0000313" key="6">
    <source>
        <dbReference type="EMBL" id="NJQ02208.1"/>
    </source>
</evidence>
<evidence type="ECO:0000259" key="4">
    <source>
        <dbReference type="PROSITE" id="PS50093"/>
    </source>
</evidence>
<name>A0ABX1C0W8_9ACTN</name>
<dbReference type="EMBL" id="JAATEN010000012">
    <property type="protein sequence ID" value="NJQ02208.1"/>
    <property type="molecule type" value="Genomic_DNA"/>
</dbReference>
<dbReference type="SUPFAM" id="SSF49785">
    <property type="entry name" value="Galactose-binding domain-like"/>
    <property type="match status" value="1"/>
</dbReference>
<accession>A0ABX1C0W8</accession>
<protein>
    <submittedName>
        <fullName evidence="6">Carbohydrate-binding protein</fullName>
    </submittedName>
</protein>
<dbReference type="InterPro" id="IPR012938">
    <property type="entry name" value="Glc/Sorbosone_DH"/>
</dbReference>
<evidence type="ECO:0000313" key="7">
    <source>
        <dbReference type="Proteomes" id="UP000695264"/>
    </source>
</evidence>
<dbReference type="CDD" id="cd04084">
    <property type="entry name" value="CBM6_xylanase-like"/>
    <property type="match status" value="1"/>
</dbReference>
<feature type="signal peptide" evidence="3">
    <location>
        <begin position="1"/>
        <end position="31"/>
    </location>
</feature>
<dbReference type="PROSITE" id="PS51175">
    <property type="entry name" value="CBM6"/>
    <property type="match status" value="1"/>
</dbReference>
<dbReference type="InterPro" id="IPR013783">
    <property type="entry name" value="Ig-like_fold"/>
</dbReference>
<dbReference type="SMART" id="SM00089">
    <property type="entry name" value="PKD"/>
    <property type="match status" value="1"/>
</dbReference>
<organism evidence="6 7">
    <name type="scientific">Streptomyces zingiberis</name>
    <dbReference type="NCBI Taxonomy" id="2053010"/>
    <lineage>
        <taxon>Bacteria</taxon>
        <taxon>Bacillati</taxon>
        <taxon>Actinomycetota</taxon>
        <taxon>Actinomycetes</taxon>
        <taxon>Kitasatosporales</taxon>
        <taxon>Streptomycetaceae</taxon>
        <taxon>Streptomyces</taxon>
    </lineage>
</organism>
<dbReference type="Proteomes" id="UP000695264">
    <property type="component" value="Unassembled WGS sequence"/>
</dbReference>
<proteinExistence type="predicted"/>
<gene>
    <name evidence="6" type="ORF">HCK00_17085</name>
</gene>
<dbReference type="InterPro" id="IPR005084">
    <property type="entry name" value="CBM6"/>
</dbReference>
<feature type="domain" description="CBM6" evidence="5">
    <location>
        <begin position="681"/>
        <end position="808"/>
    </location>
</feature>
<evidence type="ECO:0000256" key="1">
    <source>
        <dbReference type="ARBA" id="ARBA00022729"/>
    </source>
</evidence>
<dbReference type="PROSITE" id="PS50093">
    <property type="entry name" value="PKD"/>
    <property type="match status" value="1"/>
</dbReference>
<evidence type="ECO:0000259" key="5">
    <source>
        <dbReference type="PROSITE" id="PS51175"/>
    </source>
</evidence>
<keyword evidence="7" id="KW-1185">Reference proteome</keyword>
<dbReference type="PANTHER" id="PTHR19328:SF75">
    <property type="entry name" value="ALDOSE SUGAR DEHYDROGENASE YLII"/>
    <property type="match status" value="1"/>
</dbReference>
<dbReference type="InterPro" id="IPR022409">
    <property type="entry name" value="PKD/Chitinase_dom"/>
</dbReference>
<dbReference type="Pfam" id="PF18911">
    <property type="entry name" value="PKD_4"/>
    <property type="match status" value="1"/>
</dbReference>
<dbReference type="CDD" id="cd00146">
    <property type="entry name" value="PKD"/>
    <property type="match status" value="1"/>
</dbReference>
<reference evidence="6 7" key="1">
    <citation type="submission" date="2020-03" db="EMBL/GenBank/DDBJ databases">
        <title>WGS of actinomycetes isolated from Thailand.</title>
        <authorList>
            <person name="Thawai C."/>
        </authorList>
    </citation>
    <scope>NUCLEOTIDE SEQUENCE [LARGE SCALE GENOMIC DNA]</scope>
    <source>
        <strain evidence="6 7">PLAI 1-29</strain>
    </source>
</reference>
<dbReference type="Gene3D" id="2.60.120.260">
    <property type="entry name" value="Galactose-binding domain-like"/>
    <property type="match status" value="1"/>
</dbReference>
<feature type="domain" description="PKD" evidence="4">
    <location>
        <begin position="493"/>
        <end position="574"/>
    </location>
</feature>
<sequence>MHRRIRRLLTALAGSLLITAGALTGPSPATAEPAAPDRAQAEFQQVTLAKGVAETGEPMSLAVLPDRSVLHTSRDGTVRVTDAQGNTRVAGRLEVYTHDEEGLQGIAADPGFATNRHIYLYYAPPLNTPSGDAPSQGTAADFQRFKGVNRLSRFTLNSDNTLNRASEVTVLDVPTDRGMCCHVGGDIEFDAQGNLYLSTGDDSNPFASDGYTPIDERPNRNPVYDAQRSAGNTNDLRGKILRIKVAANGSYTIPSGNLFAPGTANTRPEIYAMGFRNPFRISIDQRTGAVYVGEYGPDAGTASATRGPGGLVEFDRVTKPGNHGWPYCVGDNKPYVDHNFATNTSGSAFNCSAPANTSPNNTGRTTLPAATPAWIWYDGGSLPEFGNGSEAPMAGPVYQYDPGLNSSVKFPQEYDGDFFALEFGRRWIKTIDIRPDGSRGAITSFPWTGTQLMDADFGPDGALYVLDYGTGWGNGDQNSALYRIENVSGGLSPIAQASATPTSGPAPLRVQFSSQGSNDPDGGTLTYNWAFGDGTTATGANPSHTYTTNGTYTATLTVRDPTGLTATASVTVTVGNTTPTVTLDLPADGQLADFGDAVPYKITVRDPEDGTVDCTKVKLTFLVGHDSHAHPQTSATGCSGTLRTLSDGEHDPNANIFGVWNAEYTDTGGLTGTDQHVTQTRQRQAEHFSRQSGVEIADHTPAHGGRTVGFTDNGDWIAFEPYRLADATRITARVASGGAGGTLEIRAGSPTGTLLGSVAVPNTGGWENFRDVTTALTGAPTGTTTLHLVFKGPTGSGYLFDVDDFTFTTTGSTTDHPTRKEPS</sequence>
<evidence type="ECO:0000256" key="2">
    <source>
        <dbReference type="SAM" id="MobiDB-lite"/>
    </source>
</evidence>
<dbReference type="SMART" id="SM00606">
    <property type="entry name" value="CBD_IV"/>
    <property type="match status" value="1"/>
</dbReference>
<dbReference type="RefSeq" id="WP_168102829.1">
    <property type="nucleotide sequence ID" value="NZ_JAATEN010000012.1"/>
</dbReference>
<dbReference type="Gene3D" id="2.60.40.10">
    <property type="entry name" value="Immunoglobulins"/>
    <property type="match status" value="1"/>
</dbReference>
<dbReference type="InterPro" id="IPR000601">
    <property type="entry name" value="PKD_dom"/>
</dbReference>
<dbReference type="Gene3D" id="2.120.10.30">
    <property type="entry name" value="TolB, C-terminal domain"/>
    <property type="match status" value="1"/>
</dbReference>
<feature type="region of interest" description="Disordered" evidence="2">
    <location>
        <begin position="495"/>
        <end position="525"/>
    </location>
</feature>
<dbReference type="InterPro" id="IPR006584">
    <property type="entry name" value="Cellulose-bd_IV"/>
</dbReference>
<feature type="region of interest" description="Disordered" evidence="2">
    <location>
        <begin position="211"/>
        <end position="231"/>
    </location>
</feature>
<dbReference type="InterPro" id="IPR035986">
    <property type="entry name" value="PKD_dom_sf"/>
</dbReference>
<evidence type="ECO:0000256" key="3">
    <source>
        <dbReference type="SAM" id="SignalP"/>
    </source>
</evidence>
<dbReference type="InterPro" id="IPR011042">
    <property type="entry name" value="6-blade_b-propeller_TolB-like"/>
</dbReference>
<dbReference type="InterPro" id="IPR011041">
    <property type="entry name" value="Quinoprot_gluc/sorb_DH_b-prop"/>
</dbReference>